<feature type="domain" description="RING-type" evidence="4">
    <location>
        <begin position="368"/>
        <end position="409"/>
    </location>
</feature>
<feature type="compositionally biased region" description="Polar residues" evidence="2">
    <location>
        <begin position="19"/>
        <end position="51"/>
    </location>
</feature>
<dbReference type="SUPFAM" id="SSF57850">
    <property type="entry name" value="RING/U-box"/>
    <property type="match status" value="1"/>
</dbReference>
<dbReference type="PROSITE" id="PS50089">
    <property type="entry name" value="ZF_RING_2"/>
    <property type="match status" value="1"/>
</dbReference>
<name>A0ABR2VP62_9FUNG</name>
<feature type="transmembrane region" description="Helical" evidence="3">
    <location>
        <begin position="108"/>
        <end position="130"/>
    </location>
</feature>
<dbReference type="PANTHER" id="PTHR46225:SF19">
    <property type="entry name" value="RING-TYPE DOMAIN-CONTAINING PROTEIN"/>
    <property type="match status" value="1"/>
</dbReference>
<accession>A0ABR2VP62</accession>
<dbReference type="InterPro" id="IPR001841">
    <property type="entry name" value="Znf_RING"/>
</dbReference>
<reference evidence="5 6" key="1">
    <citation type="submission" date="2023-04" db="EMBL/GenBank/DDBJ databases">
        <title>Genome of Basidiobolus ranarum AG-B5.</title>
        <authorList>
            <person name="Stajich J.E."/>
            <person name="Carter-House D."/>
            <person name="Gryganskyi A."/>
        </authorList>
    </citation>
    <scope>NUCLEOTIDE SEQUENCE [LARGE SCALE GENOMIC DNA]</scope>
    <source>
        <strain evidence="5 6">AG-B5</strain>
    </source>
</reference>
<keyword evidence="3" id="KW-0812">Transmembrane</keyword>
<evidence type="ECO:0000313" key="6">
    <source>
        <dbReference type="Proteomes" id="UP001479436"/>
    </source>
</evidence>
<evidence type="ECO:0000256" key="2">
    <source>
        <dbReference type="SAM" id="MobiDB-lite"/>
    </source>
</evidence>
<dbReference type="SMART" id="SM00184">
    <property type="entry name" value="RING"/>
    <property type="match status" value="1"/>
</dbReference>
<keyword evidence="3" id="KW-0472">Membrane</keyword>
<sequence length="448" mass="49758">MSPHDTCSEKSPSPFPLETTPTEVTIDMNTTSNLGATSPSTRTPNHSSSSIATNIQHSNTYTPQPIYLSTAQSGSAGTVSIRTVTLARRNWLSYLFEYYRNASRTSKLMLLLSLISFIIQITSILAVLLVTQNEECDKPLRLYLIFYGARIFLSTPILVAYHLHPGRHNANDHSDILLNWIDRGKSLLDLIGTFVFLVGNYLLFTTTTCQKTSPGLFGLSMALVIFGYFVITIPVFLCGAVIFCLPCVLVIMRTLRIGETTGAGATEDIIAKIPILIYRKSPLSEVSLGEGTVSRPQATRLDDNNNSTHLLPQGEKELISPTQPQTVIQRMRKKLFYKEALKNSPHEPTCIENSVGAVAKIREEDAICCICLSQYEDGDKLRQLHCSHHFHVDCVDEWLKLNRTCPLCKRDITQSHSISDDTEVATTTSLNSEIRVSSTPNSTLENDQ</sequence>
<feature type="transmembrane region" description="Helical" evidence="3">
    <location>
        <begin position="184"/>
        <end position="204"/>
    </location>
</feature>
<gene>
    <name evidence="5" type="ORF">K7432_014688</name>
</gene>
<dbReference type="EMBL" id="JASJQH010008614">
    <property type="protein sequence ID" value="KAK9687695.1"/>
    <property type="molecule type" value="Genomic_DNA"/>
</dbReference>
<keyword evidence="3" id="KW-1133">Transmembrane helix</keyword>
<evidence type="ECO:0000256" key="1">
    <source>
        <dbReference type="PROSITE-ProRule" id="PRU00175"/>
    </source>
</evidence>
<keyword evidence="1" id="KW-0863">Zinc-finger</keyword>
<dbReference type="Gene3D" id="3.30.40.10">
    <property type="entry name" value="Zinc/RING finger domain, C3HC4 (zinc finger)"/>
    <property type="match status" value="1"/>
</dbReference>
<comment type="caution">
    <text evidence="5">The sequence shown here is derived from an EMBL/GenBank/DDBJ whole genome shotgun (WGS) entry which is preliminary data.</text>
</comment>
<proteinExistence type="predicted"/>
<evidence type="ECO:0000256" key="3">
    <source>
        <dbReference type="SAM" id="Phobius"/>
    </source>
</evidence>
<keyword evidence="1" id="KW-0862">Zinc</keyword>
<dbReference type="Proteomes" id="UP001479436">
    <property type="component" value="Unassembled WGS sequence"/>
</dbReference>
<evidence type="ECO:0000313" key="5">
    <source>
        <dbReference type="EMBL" id="KAK9687695.1"/>
    </source>
</evidence>
<feature type="region of interest" description="Disordered" evidence="2">
    <location>
        <begin position="1"/>
        <end position="51"/>
    </location>
</feature>
<organism evidence="5 6">
    <name type="scientific">Basidiobolus ranarum</name>
    <dbReference type="NCBI Taxonomy" id="34480"/>
    <lineage>
        <taxon>Eukaryota</taxon>
        <taxon>Fungi</taxon>
        <taxon>Fungi incertae sedis</taxon>
        <taxon>Zoopagomycota</taxon>
        <taxon>Entomophthoromycotina</taxon>
        <taxon>Basidiobolomycetes</taxon>
        <taxon>Basidiobolales</taxon>
        <taxon>Basidiobolaceae</taxon>
        <taxon>Basidiobolus</taxon>
    </lineage>
</organism>
<evidence type="ECO:0000259" key="4">
    <source>
        <dbReference type="PROSITE" id="PS50089"/>
    </source>
</evidence>
<dbReference type="InterPro" id="IPR013083">
    <property type="entry name" value="Znf_RING/FYVE/PHD"/>
</dbReference>
<keyword evidence="1" id="KW-0479">Metal-binding</keyword>
<protein>
    <recommendedName>
        <fullName evidence="4">RING-type domain-containing protein</fullName>
    </recommendedName>
</protein>
<dbReference type="Pfam" id="PF13639">
    <property type="entry name" value="zf-RING_2"/>
    <property type="match status" value="1"/>
</dbReference>
<keyword evidence="6" id="KW-1185">Reference proteome</keyword>
<feature type="transmembrane region" description="Helical" evidence="3">
    <location>
        <begin position="216"/>
        <end position="249"/>
    </location>
</feature>
<dbReference type="PANTHER" id="PTHR46225">
    <property type="entry name" value="C3H4 TYPE ZINC FINGER PROTEIN"/>
    <property type="match status" value="1"/>
</dbReference>
<feature type="transmembrane region" description="Helical" evidence="3">
    <location>
        <begin position="142"/>
        <end position="163"/>
    </location>
</feature>